<sequence>QADKSVRGFVLGSTVPKIFSAGLDITAMYDKDEASLVEFWTAIQEMWLVLNKTRLPWAAAITGHSPAGGCLVSLCADERVMANDGKFRIGLNETQLGIVAPSWFVDSFVMALGQRRAERNLQLGRMLDVEQALTEGLVDYGVPLAEVRSTASQLVQAYTKIPADARYASKMAVRGQMVAQLENNREKDTQGFLGVLTQPKVQAGLGKYLESLKKTK</sequence>
<accession>A9UPK7</accession>
<dbReference type="KEGG" id="mbr:MONBRDRAFT_13701"/>
<dbReference type="OMA" id="ALCKCAE"/>
<dbReference type="InParanoid" id="A9UPK7"/>
<dbReference type="CDD" id="cd06558">
    <property type="entry name" value="crotonase-like"/>
    <property type="match status" value="1"/>
</dbReference>
<dbReference type="PANTHER" id="PTHR11941">
    <property type="entry name" value="ENOYL-COA HYDRATASE-RELATED"/>
    <property type="match status" value="1"/>
</dbReference>
<dbReference type="GO" id="GO:0006635">
    <property type="term" value="P:fatty acid beta-oxidation"/>
    <property type="evidence" value="ECO:0000318"/>
    <property type="project" value="GO_Central"/>
</dbReference>
<evidence type="ECO:0000313" key="2">
    <source>
        <dbReference type="Proteomes" id="UP000001357"/>
    </source>
</evidence>
<evidence type="ECO:0008006" key="3">
    <source>
        <dbReference type="Google" id="ProtNLM"/>
    </source>
</evidence>
<dbReference type="SUPFAM" id="SSF52096">
    <property type="entry name" value="ClpP/crotonase"/>
    <property type="match status" value="1"/>
</dbReference>
<reference evidence="1 2" key="1">
    <citation type="journal article" date="2008" name="Nature">
        <title>The genome of the choanoflagellate Monosiga brevicollis and the origin of metazoans.</title>
        <authorList>
            <consortium name="JGI Sequencing"/>
            <person name="King N."/>
            <person name="Westbrook M.J."/>
            <person name="Young S.L."/>
            <person name="Kuo A."/>
            <person name="Abedin M."/>
            <person name="Chapman J."/>
            <person name="Fairclough S."/>
            <person name="Hellsten U."/>
            <person name="Isogai Y."/>
            <person name="Letunic I."/>
            <person name="Marr M."/>
            <person name="Pincus D."/>
            <person name="Putnam N."/>
            <person name="Rokas A."/>
            <person name="Wright K.J."/>
            <person name="Zuzow R."/>
            <person name="Dirks W."/>
            <person name="Good M."/>
            <person name="Goodstein D."/>
            <person name="Lemons D."/>
            <person name="Li W."/>
            <person name="Lyons J.B."/>
            <person name="Morris A."/>
            <person name="Nichols S."/>
            <person name="Richter D.J."/>
            <person name="Salamov A."/>
            <person name="Bork P."/>
            <person name="Lim W.A."/>
            <person name="Manning G."/>
            <person name="Miller W.T."/>
            <person name="McGinnis W."/>
            <person name="Shapiro H."/>
            <person name="Tjian R."/>
            <person name="Grigoriev I.V."/>
            <person name="Rokhsar D."/>
        </authorList>
    </citation>
    <scope>NUCLEOTIDE SEQUENCE [LARGE SCALE GENOMIC DNA]</scope>
    <source>
        <strain evidence="2">MX1 / ATCC 50154</strain>
    </source>
</reference>
<dbReference type="EMBL" id="CH991543">
    <property type="protein sequence ID" value="EDQ92441.1"/>
    <property type="molecule type" value="Genomic_DNA"/>
</dbReference>
<evidence type="ECO:0000313" key="1">
    <source>
        <dbReference type="EMBL" id="EDQ92441.1"/>
    </source>
</evidence>
<dbReference type="RefSeq" id="XP_001742203.1">
    <property type="nucleotide sequence ID" value="XM_001742151.1"/>
</dbReference>
<dbReference type="eggNOG" id="KOG1683">
    <property type="taxonomic scope" value="Eukaryota"/>
</dbReference>
<dbReference type="PANTHER" id="PTHR11941:SF45">
    <property type="entry name" value="ENOYL-COA DELTA ISOMERASE 1, MITOCHONDRIAL"/>
    <property type="match status" value="1"/>
</dbReference>
<proteinExistence type="predicted"/>
<dbReference type="GO" id="GO:0005739">
    <property type="term" value="C:mitochondrion"/>
    <property type="evidence" value="ECO:0000318"/>
    <property type="project" value="GO_Central"/>
</dbReference>
<dbReference type="Proteomes" id="UP000001357">
    <property type="component" value="Unassembled WGS sequence"/>
</dbReference>
<dbReference type="STRING" id="81824.A9UPK7"/>
<dbReference type="InterPro" id="IPR001753">
    <property type="entry name" value="Enoyl-CoA_hydra/iso"/>
</dbReference>
<dbReference type="InterPro" id="IPR029045">
    <property type="entry name" value="ClpP/crotonase-like_dom_sf"/>
</dbReference>
<feature type="non-terminal residue" evidence="1">
    <location>
        <position position="1"/>
    </location>
</feature>
<dbReference type="Pfam" id="PF00378">
    <property type="entry name" value="ECH_1"/>
    <property type="match status" value="1"/>
</dbReference>
<name>A9UPK7_MONBE</name>
<dbReference type="AlphaFoldDB" id="A9UPK7"/>
<protein>
    <recommendedName>
        <fullName evidence="3">Enoyl-CoA hydratase/isomerase family protein</fullName>
    </recommendedName>
</protein>
<dbReference type="Gene3D" id="3.90.226.10">
    <property type="entry name" value="2-enoyl-CoA Hydratase, Chain A, domain 1"/>
    <property type="match status" value="1"/>
</dbReference>
<dbReference type="GeneID" id="5887538"/>
<dbReference type="Gene3D" id="6.10.250.170">
    <property type="match status" value="1"/>
</dbReference>
<dbReference type="FunCoup" id="A9UPK7">
    <property type="interactions" value="294"/>
</dbReference>
<keyword evidence="2" id="KW-1185">Reference proteome</keyword>
<organism evidence="1 2">
    <name type="scientific">Monosiga brevicollis</name>
    <name type="common">Choanoflagellate</name>
    <dbReference type="NCBI Taxonomy" id="81824"/>
    <lineage>
        <taxon>Eukaryota</taxon>
        <taxon>Choanoflagellata</taxon>
        <taxon>Craspedida</taxon>
        <taxon>Salpingoecidae</taxon>
        <taxon>Monosiga</taxon>
    </lineage>
</organism>
<gene>
    <name evidence="1" type="ORF">MONBRDRAFT_13701</name>
</gene>